<dbReference type="OrthoDB" id="9803580at2"/>
<dbReference type="NCBIfam" id="NF008058">
    <property type="entry name" value="PRK10792.1"/>
    <property type="match status" value="1"/>
</dbReference>
<evidence type="ECO:0000256" key="3">
    <source>
        <dbReference type="ARBA" id="ARBA00022605"/>
    </source>
</evidence>
<keyword evidence="7 12" id="KW-0560">Oxidoreductase</keyword>
<evidence type="ECO:0000256" key="12">
    <source>
        <dbReference type="HAMAP-Rule" id="MF_01576"/>
    </source>
</evidence>
<dbReference type="RefSeq" id="WP_077720454.1">
    <property type="nucleotide sequence ID" value="NZ_CP019699.1"/>
</dbReference>
<evidence type="ECO:0000256" key="11">
    <source>
        <dbReference type="ARBA" id="ARBA00036357"/>
    </source>
</evidence>
<dbReference type="EC" id="3.5.4.9" evidence="12"/>
<dbReference type="EMBL" id="CP019699">
    <property type="protein sequence ID" value="AQS56597.1"/>
    <property type="molecule type" value="Genomic_DNA"/>
</dbReference>
<dbReference type="Pfam" id="PF02882">
    <property type="entry name" value="THF_DHG_CYH_C"/>
    <property type="match status" value="1"/>
</dbReference>
<dbReference type="InterPro" id="IPR020867">
    <property type="entry name" value="THF_DH/CycHdrlase_CS"/>
</dbReference>
<gene>
    <name evidence="12" type="primary">folD</name>
    <name evidence="15" type="ORF">B0W44_13335</name>
</gene>
<keyword evidence="8 12" id="KW-0368">Histidine biosynthesis</keyword>
<dbReference type="Proteomes" id="UP000188603">
    <property type="component" value="Chromosome"/>
</dbReference>
<dbReference type="NCBIfam" id="NF010783">
    <property type="entry name" value="PRK14186.1"/>
    <property type="match status" value="1"/>
</dbReference>
<dbReference type="Pfam" id="PF00763">
    <property type="entry name" value="THF_DHG_CYH"/>
    <property type="match status" value="1"/>
</dbReference>
<feature type="binding site" evidence="12">
    <location>
        <begin position="165"/>
        <end position="167"/>
    </location>
    <ligand>
        <name>NADP(+)</name>
        <dbReference type="ChEBI" id="CHEBI:58349"/>
    </ligand>
</feature>
<evidence type="ECO:0000256" key="10">
    <source>
        <dbReference type="ARBA" id="ARBA00023268"/>
    </source>
</evidence>
<dbReference type="GO" id="GO:0005829">
    <property type="term" value="C:cytosol"/>
    <property type="evidence" value="ECO:0007669"/>
    <property type="project" value="TreeGrafter"/>
</dbReference>
<accession>A0A1U9K951</accession>
<dbReference type="GO" id="GO:0009086">
    <property type="term" value="P:methionine biosynthetic process"/>
    <property type="evidence" value="ECO:0007669"/>
    <property type="project" value="UniProtKB-KW"/>
</dbReference>
<sequence length="294" mass="31998">MTATIIDGNQLAEQKRSEIKKRVDELRQRGIEPGLTVVLVGNDPASTSYVRGKEKACKAVGIRSEVLRLPKETSEEELLNHVRRCNEDPRVDGILVQLPLPDHINEQRVINSINPDKDVDGFHPISVGNLVIGNPGFLPCTPYGIMEMFRAYDISLSGRHAVVIGRSNIVGKPISLLMQREHATVTMCHSRTKHLKAFTKQADIVVAAVGRPRFVTADFVSPGSVVIDVGINRVESGKLVGDVDFEEVKEIASYITPVPKGVGPMTIAMLLHNTVWSAERKAGIATGSGNGVLT</sequence>
<feature type="domain" description="Tetrahydrofolate dehydrogenase/cyclohydrolase NAD(P)-binding" evidence="14">
    <location>
        <begin position="139"/>
        <end position="281"/>
    </location>
</feature>
<comment type="similarity">
    <text evidence="12">Belongs to the tetrahydrofolate dehydrogenase/cyclohydrolase family.</text>
</comment>
<dbReference type="EC" id="1.5.1.5" evidence="12"/>
<comment type="catalytic activity">
    <reaction evidence="12">
        <text>(6R)-5,10-methylene-5,6,7,8-tetrahydrofolate + NADP(+) = (6R)-5,10-methenyltetrahydrofolate + NADPH</text>
        <dbReference type="Rhea" id="RHEA:22812"/>
        <dbReference type="ChEBI" id="CHEBI:15636"/>
        <dbReference type="ChEBI" id="CHEBI:57455"/>
        <dbReference type="ChEBI" id="CHEBI:57783"/>
        <dbReference type="ChEBI" id="CHEBI:58349"/>
        <dbReference type="EC" id="1.5.1.5"/>
    </reaction>
</comment>
<dbReference type="PANTHER" id="PTHR48099">
    <property type="entry name" value="C-1-TETRAHYDROFOLATE SYNTHASE, CYTOPLASMIC-RELATED"/>
    <property type="match status" value="1"/>
</dbReference>
<dbReference type="HAMAP" id="MF_01576">
    <property type="entry name" value="THF_DHG_CYH"/>
    <property type="match status" value="1"/>
</dbReference>
<keyword evidence="3 12" id="KW-0028">Amino-acid biosynthesis</keyword>
<dbReference type="InterPro" id="IPR046346">
    <property type="entry name" value="Aminoacid_DH-like_N_sf"/>
</dbReference>
<dbReference type="SUPFAM" id="SSF51735">
    <property type="entry name" value="NAD(P)-binding Rossmann-fold domains"/>
    <property type="match status" value="1"/>
</dbReference>
<keyword evidence="16" id="KW-1185">Reference proteome</keyword>
<evidence type="ECO:0000259" key="14">
    <source>
        <dbReference type="Pfam" id="PF02882"/>
    </source>
</evidence>
<dbReference type="CDD" id="cd01080">
    <property type="entry name" value="NAD_bind_m-THF_DH_Cyclohyd"/>
    <property type="match status" value="1"/>
</dbReference>
<dbReference type="FunFam" id="3.40.50.10860:FF:000001">
    <property type="entry name" value="Bifunctional protein FolD"/>
    <property type="match status" value="1"/>
</dbReference>
<dbReference type="GO" id="GO:0006164">
    <property type="term" value="P:purine nucleotide biosynthetic process"/>
    <property type="evidence" value="ECO:0007669"/>
    <property type="project" value="UniProtKB-KW"/>
</dbReference>
<dbReference type="AlphaFoldDB" id="A0A1U9K951"/>
<dbReference type="STRING" id="1471761.B0W44_13335"/>
<organism evidence="15 16">
    <name type="scientific">Novibacillus thermophilus</name>
    <dbReference type="NCBI Taxonomy" id="1471761"/>
    <lineage>
        <taxon>Bacteria</taxon>
        <taxon>Bacillati</taxon>
        <taxon>Bacillota</taxon>
        <taxon>Bacilli</taxon>
        <taxon>Bacillales</taxon>
        <taxon>Thermoactinomycetaceae</taxon>
        <taxon>Novibacillus</taxon>
    </lineage>
</organism>
<dbReference type="Gene3D" id="3.40.50.720">
    <property type="entry name" value="NAD(P)-binding Rossmann-like Domain"/>
    <property type="match status" value="1"/>
</dbReference>
<proteinExistence type="inferred from homology"/>
<keyword evidence="5 12" id="KW-0378">Hydrolase</keyword>
<evidence type="ECO:0000256" key="2">
    <source>
        <dbReference type="ARBA" id="ARBA00022563"/>
    </source>
</evidence>
<dbReference type="FunFam" id="3.40.50.720:FF:000094">
    <property type="entry name" value="Bifunctional protein FolD"/>
    <property type="match status" value="1"/>
</dbReference>
<comment type="catalytic activity">
    <reaction evidence="11 12">
        <text>(6R)-5,10-methenyltetrahydrofolate + H2O = (6R)-10-formyltetrahydrofolate + H(+)</text>
        <dbReference type="Rhea" id="RHEA:23700"/>
        <dbReference type="ChEBI" id="CHEBI:15377"/>
        <dbReference type="ChEBI" id="CHEBI:15378"/>
        <dbReference type="ChEBI" id="CHEBI:57455"/>
        <dbReference type="ChEBI" id="CHEBI:195366"/>
        <dbReference type="EC" id="3.5.4.9"/>
    </reaction>
</comment>
<keyword evidence="9 12" id="KW-0486">Methionine biosynthesis</keyword>
<name>A0A1U9K951_9BACL</name>
<evidence type="ECO:0000256" key="1">
    <source>
        <dbReference type="ARBA" id="ARBA00004777"/>
    </source>
</evidence>
<evidence type="ECO:0000259" key="13">
    <source>
        <dbReference type="Pfam" id="PF00763"/>
    </source>
</evidence>
<feature type="domain" description="Tetrahydrofolate dehydrogenase/cyclohydrolase catalytic" evidence="13">
    <location>
        <begin position="6"/>
        <end position="120"/>
    </location>
</feature>
<keyword evidence="6 12" id="KW-0521">NADP</keyword>
<comment type="pathway">
    <text evidence="1 12">One-carbon metabolism; tetrahydrofolate interconversion.</text>
</comment>
<dbReference type="PRINTS" id="PR00085">
    <property type="entry name" value="THFDHDRGNASE"/>
</dbReference>
<dbReference type="UniPathway" id="UPA00193"/>
<dbReference type="GO" id="GO:0004477">
    <property type="term" value="F:methenyltetrahydrofolate cyclohydrolase activity"/>
    <property type="evidence" value="ECO:0007669"/>
    <property type="project" value="UniProtKB-UniRule"/>
</dbReference>
<comment type="subunit">
    <text evidence="12">Homodimer.</text>
</comment>
<dbReference type="InterPro" id="IPR020630">
    <property type="entry name" value="THF_DH/CycHdrlase_cat_dom"/>
</dbReference>
<keyword evidence="2 12" id="KW-0554">One-carbon metabolism</keyword>
<dbReference type="GO" id="GO:0000105">
    <property type="term" value="P:L-histidine biosynthetic process"/>
    <property type="evidence" value="ECO:0007669"/>
    <property type="project" value="UniProtKB-KW"/>
</dbReference>
<dbReference type="InterPro" id="IPR020631">
    <property type="entry name" value="THF_DH/CycHdrlase_NAD-bd_dom"/>
</dbReference>
<feature type="binding site" evidence="12">
    <location>
        <position position="231"/>
    </location>
    <ligand>
        <name>NADP(+)</name>
        <dbReference type="ChEBI" id="CHEBI:58349"/>
    </ligand>
</feature>
<evidence type="ECO:0000256" key="8">
    <source>
        <dbReference type="ARBA" id="ARBA00023102"/>
    </source>
</evidence>
<evidence type="ECO:0000256" key="5">
    <source>
        <dbReference type="ARBA" id="ARBA00022801"/>
    </source>
</evidence>
<dbReference type="SUPFAM" id="SSF53223">
    <property type="entry name" value="Aminoacid dehydrogenase-like, N-terminal domain"/>
    <property type="match status" value="1"/>
</dbReference>
<evidence type="ECO:0000313" key="16">
    <source>
        <dbReference type="Proteomes" id="UP000188603"/>
    </source>
</evidence>
<keyword evidence="4 12" id="KW-0658">Purine biosynthesis</keyword>
<comment type="caution">
    <text evidence="12">Lacks conserved residue(s) required for the propagation of feature annotation.</text>
</comment>
<evidence type="ECO:0000256" key="9">
    <source>
        <dbReference type="ARBA" id="ARBA00023167"/>
    </source>
</evidence>
<evidence type="ECO:0000256" key="6">
    <source>
        <dbReference type="ARBA" id="ARBA00022857"/>
    </source>
</evidence>
<dbReference type="GO" id="GO:0035999">
    <property type="term" value="P:tetrahydrofolate interconversion"/>
    <property type="evidence" value="ECO:0007669"/>
    <property type="project" value="UniProtKB-UniRule"/>
</dbReference>
<evidence type="ECO:0000313" key="15">
    <source>
        <dbReference type="EMBL" id="AQS56597.1"/>
    </source>
</evidence>
<evidence type="ECO:0000256" key="7">
    <source>
        <dbReference type="ARBA" id="ARBA00023002"/>
    </source>
</evidence>
<keyword evidence="10 12" id="KW-0511">Multifunctional enzyme</keyword>
<dbReference type="KEGG" id="ntr:B0W44_13335"/>
<reference evidence="15 16" key="1">
    <citation type="journal article" date="2015" name="Int. J. Syst. Evol. Microbiol.">
        <title>Novibacillus thermophilus gen. nov., sp. nov., a Gram-staining-negative and moderately thermophilic member of the family Thermoactinomycetaceae.</title>
        <authorList>
            <person name="Yang G."/>
            <person name="Chen J."/>
            <person name="Zhou S."/>
        </authorList>
    </citation>
    <scope>NUCLEOTIDE SEQUENCE [LARGE SCALE GENOMIC DNA]</scope>
    <source>
        <strain evidence="15 16">SG-1</strain>
    </source>
</reference>
<evidence type="ECO:0000256" key="4">
    <source>
        <dbReference type="ARBA" id="ARBA00022755"/>
    </source>
</evidence>
<dbReference type="NCBIfam" id="NF010786">
    <property type="entry name" value="PRK14189.1"/>
    <property type="match status" value="1"/>
</dbReference>
<comment type="function">
    <text evidence="12">Catalyzes the oxidation of 5,10-methylenetetrahydrofolate to 5,10-methenyltetrahydrofolate and then the hydrolysis of 5,10-methenyltetrahydrofolate to 10-formyltetrahydrofolate.</text>
</comment>
<protein>
    <recommendedName>
        <fullName evidence="12">Bifunctional protein FolD</fullName>
    </recommendedName>
    <domain>
        <recommendedName>
            <fullName evidence="12">Methylenetetrahydrofolate dehydrogenase</fullName>
            <ecNumber evidence="12">1.5.1.5</ecNumber>
        </recommendedName>
    </domain>
    <domain>
        <recommendedName>
            <fullName evidence="12">Methenyltetrahydrofolate cyclohydrolase</fullName>
            <ecNumber evidence="12">3.5.4.9</ecNumber>
        </recommendedName>
    </domain>
</protein>
<dbReference type="GO" id="GO:0004488">
    <property type="term" value="F:methylenetetrahydrofolate dehydrogenase (NADP+) activity"/>
    <property type="evidence" value="ECO:0007669"/>
    <property type="project" value="UniProtKB-UniRule"/>
</dbReference>
<dbReference type="PROSITE" id="PS00767">
    <property type="entry name" value="THF_DHG_CYH_2"/>
    <property type="match status" value="1"/>
</dbReference>
<dbReference type="InterPro" id="IPR000672">
    <property type="entry name" value="THF_DH/CycHdrlase"/>
</dbReference>
<dbReference type="InterPro" id="IPR036291">
    <property type="entry name" value="NAD(P)-bd_dom_sf"/>
</dbReference>
<dbReference type="PANTHER" id="PTHR48099:SF5">
    <property type="entry name" value="C-1-TETRAHYDROFOLATE SYNTHASE, CYTOPLASMIC"/>
    <property type="match status" value="1"/>
</dbReference>
<dbReference type="Gene3D" id="3.40.50.10860">
    <property type="entry name" value="Leucine Dehydrogenase, chain A, domain 1"/>
    <property type="match status" value="1"/>
</dbReference>